<evidence type="ECO:0000313" key="5">
    <source>
        <dbReference type="Proteomes" id="UP001164794"/>
    </source>
</evidence>
<feature type="transmembrane region" description="Helical" evidence="1">
    <location>
        <begin position="287"/>
        <end position="305"/>
    </location>
</feature>
<protein>
    <submittedName>
        <fullName evidence="3">4Fe-4S binding protein</fullName>
    </submittedName>
</protein>
<feature type="transmembrane region" description="Helical" evidence="1">
    <location>
        <begin position="165"/>
        <end position="187"/>
    </location>
</feature>
<dbReference type="Proteomes" id="UP001164819">
    <property type="component" value="Chromosome"/>
</dbReference>
<feature type="transmembrane region" description="Helical" evidence="1">
    <location>
        <begin position="59"/>
        <end position="81"/>
    </location>
</feature>
<keyword evidence="1" id="KW-1133">Transmembrane helix</keyword>
<feature type="transmembrane region" description="Helical" evidence="1">
    <location>
        <begin position="339"/>
        <end position="360"/>
    </location>
</feature>
<feature type="transmembrane region" description="Helical" evidence="1">
    <location>
        <begin position="440"/>
        <end position="459"/>
    </location>
</feature>
<dbReference type="Pfam" id="PF12801">
    <property type="entry name" value="Fer4_5"/>
    <property type="match status" value="2"/>
</dbReference>
<feature type="domain" description="4Fe-4S ferredoxin-type" evidence="2">
    <location>
        <begin position="93"/>
        <end position="137"/>
    </location>
</feature>
<evidence type="ECO:0000313" key="3">
    <source>
        <dbReference type="EMBL" id="WAV91643.1"/>
    </source>
</evidence>
<feature type="transmembrane region" description="Helical" evidence="1">
    <location>
        <begin position="372"/>
        <end position="397"/>
    </location>
</feature>
<dbReference type="RefSeq" id="WP_269265784.1">
    <property type="nucleotide sequence ID" value="NZ_CP098248.1"/>
</dbReference>
<keyword evidence="1" id="KW-0472">Membrane</keyword>
<dbReference type="AlphaFoldDB" id="A0A9E9NVA6"/>
<reference evidence="3" key="2">
    <citation type="journal article" date="2022" name="Front. Microbiol.">
        <title>New perspectives on an old grouping: The genomic and phenotypic variability of Oxalobacter formigenes and the implications for calcium oxalate stone prevention.</title>
        <authorList>
            <person name="Chmiel J.A."/>
            <person name="Carr C."/>
            <person name="Stuivenberg G.A."/>
            <person name="Venema R."/>
            <person name="Chanyi R.M."/>
            <person name="Al K.F."/>
            <person name="Giguere D."/>
            <person name="Say H."/>
            <person name="Akouris P.P."/>
            <person name="Dominguez Romero S.A."/>
            <person name="Kwong A."/>
            <person name="Tai V."/>
            <person name="Koval S.F."/>
            <person name="Razvi H."/>
            <person name="Bjazevic J."/>
            <person name="Burton J.P."/>
        </authorList>
    </citation>
    <scope>NUCLEOTIDE SEQUENCE</scope>
    <source>
        <strain evidence="3">OxK</strain>
    </source>
</reference>
<evidence type="ECO:0000259" key="2">
    <source>
        <dbReference type="Pfam" id="PF12801"/>
    </source>
</evidence>
<reference evidence="4" key="1">
    <citation type="journal article" date="2022" name="Front. Microbiol.">
        <title>New perspectives on an old grouping: The genomic and phenotypic variability of Oxalobacter formigenes and the implications for calcium oxalate stone prevention.</title>
        <authorList>
            <person name="Chmiel J.A."/>
            <person name="Carr C."/>
            <person name="Stuivenberg G.A."/>
            <person name="Venema R."/>
            <person name="Chanyi R.M."/>
            <person name="Al K.F."/>
            <person name="Giguere D."/>
            <person name="Say H."/>
            <person name="Akouris P.P."/>
            <person name="Dominguez Romero S.A."/>
            <person name="Kwong A."/>
            <person name="Tai V."/>
            <person name="Koval S.F."/>
            <person name="Razvi H."/>
            <person name="Bjazevic J."/>
            <person name="Burton J.P."/>
        </authorList>
    </citation>
    <scope>NUCLEOTIDE SEQUENCE</scope>
    <source>
        <strain evidence="4">HOxNP-1</strain>
    </source>
</reference>
<feature type="transmembrane region" description="Helical" evidence="1">
    <location>
        <begin position="194"/>
        <end position="216"/>
    </location>
</feature>
<gene>
    <name evidence="4" type="ORF">NB645_01370</name>
    <name evidence="3" type="ORF">NB646_02485</name>
</gene>
<feature type="domain" description="4Fe-4S ferredoxin-type" evidence="2">
    <location>
        <begin position="180"/>
        <end position="212"/>
    </location>
</feature>
<dbReference type="EMBL" id="CP098248">
    <property type="protein sequence ID" value="WAV98145.1"/>
    <property type="molecule type" value="Genomic_DNA"/>
</dbReference>
<keyword evidence="1" id="KW-0812">Transmembrane</keyword>
<dbReference type="EMBL" id="CP098251">
    <property type="protein sequence ID" value="WAV91643.1"/>
    <property type="molecule type" value="Genomic_DNA"/>
</dbReference>
<evidence type="ECO:0000313" key="4">
    <source>
        <dbReference type="EMBL" id="WAV98145.1"/>
    </source>
</evidence>
<feature type="transmembrane region" description="Helical" evidence="1">
    <location>
        <begin position="312"/>
        <end position="333"/>
    </location>
</feature>
<name>A0A9E9NVA6_9BURK</name>
<organism evidence="3">
    <name type="scientific">Oxalobacter aliiformigenes</name>
    <dbReference type="NCBI Taxonomy" id="2946593"/>
    <lineage>
        <taxon>Bacteria</taxon>
        <taxon>Pseudomonadati</taxon>
        <taxon>Pseudomonadota</taxon>
        <taxon>Betaproteobacteria</taxon>
        <taxon>Burkholderiales</taxon>
        <taxon>Oxalobacteraceae</taxon>
        <taxon>Oxalobacter</taxon>
    </lineage>
</organism>
<dbReference type="InterPro" id="IPR017896">
    <property type="entry name" value="4Fe4S_Fe-S-bd"/>
</dbReference>
<proteinExistence type="predicted"/>
<feature type="transmembrane region" description="Helical" evidence="1">
    <location>
        <begin position="93"/>
        <end position="118"/>
    </location>
</feature>
<accession>A0A9E9NVA6</accession>
<dbReference type="Proteomes" id="UP001164794">
    <property type="component" value="Chromosome"/>
</dbReference>
<feature type="transmembrane region" description="Helical" evidence="1">
    <location>
        <begin position="409"/>
        <end position="428"/>
    </location>
</feature>
<sequence>MKVAEKDLSDKSEISGRDILKAGLRHEPSANQPAFDCSEGFVKSGAARFGNALENHPKIIAIIQWSMVLVYFSLLFIPVWIAEPETGLTARLLFWGIGWPLIVLGMMLFGRFWCGIFCPDGTLTEFVSEYGKKRSIPRWIRWKGWPCTVLVGTTLYGQMTGFYEYFPATLVLLGIPTCLALLTGYLYGNGKRVWCMYLCPGNGFFGLLAKLSFFHFRVDREKWKNFTGTVKRINCAPLINIRQMTSTSACHACGRCSGYRNAVEFAARSPIQEIISANPRAITGSELFLLVWGITGICTMSLAWHTSRLYRWFIDWITAIGMPMHLNLPWWLADSPVSFYRLFFIVITGTLLGLFVYVFLRMAGKLAGDTILWRQLAYCLIPLIGWSIFLGLCRIGFSIWQEYGVSLAWATPFEAVILIQATAVSCWLGRKTVMQRVSPARFASLLLYCMPIALLDFLWTF</sequence>
<keyword evidence="5" id="KW-1185">Reference proteome</keyword>
<evidence type="ECO:0000256" key="1">
    <source>
        <dbReference type="SAM" id="Phobius"/>
    </source>
</evidence>